<feature type="domain" description="Glycoside hydrolase family 5" evidence="5">
    <location>
        <begin position="70"/>
        <end position="286"/>
    </location>
</feature>
<protein>
    <submittedName>
        <fullName evidence="7">Glycoside hydrolase family 5 protein</fullName>
    </submittedName>
</protein>
<dbReference type="Pfam" id="PF00150">
    <property type="entry name" value="Cellulase"/>
    <property type="match status" value="1"/>
</dbReference>
<dbReference type="InterPro" id="IPR041036">
    <property type="entry name" value="GH5_C"/>
</dbReference>
<accession>A0A547PDA2</accession>
<sequence length="484" mass="55075">MAGEKAGFLPLQIWPLAIALLAMFAVPAQAQIKHGLRDAEGRHYIPRGFVVNTNDGNQSVMFDEGDYWRMARMGANTQVIRLELSRFGTMPGTTFDPSYLEKLERLTQLGSDAGMTTSFKMTLYGVPDFSWEGFWNNTNGIQDNYAKAWHIMWERFADNPDVVGYDLVNEPRKLSMDISYDDLTRQFLIPFYERLIAEGRPYNPDKLFLCQTIFMNKGEAIEFNQYAEIKNPIKGENVVFAPHIYQDRIDYIEPILSRFEREAALLDAPILVGEWGFPTLMSTDTSVEDQLHYQRFYIRTAEIFDETGMGTIKAWFLGNPRYQNFLPGGPSTWAIFQDNQSRGTVERKYITDIIARPYPKIIAGNLERFRYDFAQRELSATITPDNSKGVSSLFVGANRHYPDGFSLHLSNGFVLTYAPGSDEGLQVARAGEGSQLSDFIWDESAQQILVLRWPDTAGSIDIRVTAGIWKDLPPAQIPRRRDGL</sequence>
<dbReference type="InterPro" id="IPR013780">
    <property type="entry name" value="Glyco_hydro_b"/>
</dbReference>
<gene>
    <name evidence="7" type="ORF">FGU71_09730</name>
</gene>
<dbReference type="Gene3D" id="3.20.20.80">
    <property type="entry name" value="Glycosidases"/>
    <property type="match status" value="1"/>
</dbReference>
<dbReference type="OrthoDB" id="9800955at2"/>
<dbReference type="GO" id="GO:0016042">
    <property type="term" value="P:lipid catabolic process"/>
    <property type="evidence" value="ECO:0007669"/>
    <property type="project" value="UniProtKB-ARBA"/>
</dbReference>
<feature type="domain" description="Glycoside hydrolase family 5 C-terminal" evidence="6">
    <location>
        <begin position="356"/>
        <end position="429"/>
    </location>
</feature>
<evidence type="ECO:0000313" key="7">
    <source>
        <dbReference type="EMBL" id="TRD12109.1"/>
    </source>
</evidence>
<keyword evidence="8" id="KW-1185">Reference proteome</keyword>
<evidence type="ECO:0000313" key="8">
    <source>
        <dbReference type="Proteomes" id="UP000316343"/>
    </source>
</evidence>
<dbReference type="InterPro" id="IPR052066">
    <property type="entry name" value="Glycosphingolipid_Hydrolases"/>
</dbReference>
<proteinExistence type="inferred from homology"/>
<dbReference type="PANTHER" id="PTHR31308">
    <property type="match status" value="1"/>
</dbReference>
<dbReference type="Gene3D" id="2.60.40.1180">
    <property type="entry name" value="Golgi alpha-mannosidase II"/>
    <property type="match status" value="1"/>
</dbReference>
<evidence type="ECO:0000256" key="3">
    <source>
        <dbReference type="ARBA" id="ARBA00023295"/>
    </source>
</evidence>
<evidence type="ECO:0000256" key="1">
    <source>
        <dbReference type="ARBA" id="ARBA00005641"/>
    </source>
</evidence>
<comment type="similarity">
    <text evidence="1 4">Belongs to the glycosyl hydrolase 5 (cellulase A) family.</text>
</comment>
<name>A0A547PDA2_9SPHN</name>
<evidence type="ECO:0000256" key="4">
    <source>
        <dbReference type="RuleBase" id="RU361153"/>
    </source>
</evidence>
<dbReference type="Proteomes" id="UP000316343">
    <property type="component" value="Unassembled WGS sequence"/>
</dbReference>
<comment type="caution">
    <text evidence="7">The sequence shown here is derived from an EMBL/GenBank/DDBJ whole genome shotgun (WGS) entry which is preliminary data.</text>
</comment>
<dbReference type="Pfam" id="PF18564">
    <property type="entry name" value="Glyco_hydro_5_C"/>
    <property type="match status" value="1"/>
</dbReference>
<dbReference type="InterPro" id="IPR001547">
    <property type="entry name" value="Glyco_hydro_5"/>
</dbReference>
<reference evidence="7 8" key="1">
    <citation type="submission" date="2019-06" db="EMBL/GenBank/DDBJ databases">
        <title>Erythrobacter insulae sp. nov., isolated from a tidal flat.</title>
        <authorList>
            <person name="Yoon J.-H."/>
        </authorList>
    </citation>
    <scope>NUCLEOTIDE SEQUENCE [LARGE SCALE GENOMIC DNA]</scope>
    <source>
        <strain evidence="7 8">JBTF-M21</strain>
    </source>
</reference>
<evidence type="ECO:0000259" key="6">
    <source>
        <dbReference type="Pfam" id="PF18564"/>
    </source>
</evidence>
<organism evidence="7 8">
    <name type="scientific">Erythrobacter insulae</name>
    <dbReference type="NCBI Taxonomy" id="2584124"/>
    <lineage>
        <taxon>Bacteria</taxon>
        <taxon>Pseudomonadati</taxon>
        <taxon>Pseudomonadota</taxon>
        <taxon>Alphaproteobacteria</taxon>
        <taxon>Sphingomonadales</taxon>
        <taxon>Erythrobacteraceae</taxon>
        <taxon>Erythrobacter/Porphyrobacter group</taxon>
        <taxon>Erythrobacter</taxon>
    </lineage>
</organism>
<dbReference type="GO" id="GO:0004553">
    <property type="term" value="F:hydrolase activity, hydrolyzing O-glycosyl compounds"/>
    <property type="evidence" value="ECO:0007669"/>
    <property type="project" value="InterPro"/>
</dbReference>
<dbReference type="InterPro" id="IPR018087">
    <property type="entry name" value="Glyco_hydro_5_CS"/>
</dbReference>
<dbReference type="EMBL" id="VHJK01000001">
    <property type="protein sequence ID" value="TRD12109.1"/>
    <property type="molecule type" value="Genomic_DNA"/>
</dbReference>
<dbReference type="GO" id="GO:0000272">
    <property type="term" value="P:polysaccharide catabolic process"/>
    <property type="evidence" value="ECO:0007669"/>
    <property type="project" value="InterPro"/>
</dbReference>
<dbReference type="InterPro" id="IPR017853">
    <property type="entry name" value="GH"/>
</dbReference>
<dbReference type="PANTHER" id="PTHR31308:SF3">
    <property type="entry name" value="ENDOGLYCOCERAMIDASE"/>
    <property type="match status" value="1"/>
</dbReference>
<keyword evidence="3 4" id="KW-0326">Glycosidase</keyword>
<dbReference type="AlphaFoldDB" id="A0A547PDA2"/>
<evidence type="ECO:0000259" key="5">
    <source>
        <dbReference type="Pfam" id="PF00150"/>
    </source>
</evidence>
<dbReference type="SUPFAM" id="SSF51445">
    <property type="entry name" value="(Trans)glycosidases"/>
    <property type="match status" value="1"/>
</dbReference>
<dbReference type="PROSITE" id="PS00659">
    <property type="entry name" value="GLYCOSYL_HYDROL_F5"/>
    <property type="match status" value="1"/>
</dbReference>
<evidence type="ECO:0000256" key="2">
    <source>
        <dbReference type="ARBA" id="ARBA00022801"/>
    </source>
</evidence>
<dbReference type="GO" id="GO:1901136">
    <property type="term" value="P:carbohydrate derivative catabolic process"/>
    <property type="evidence" value="ECO:0007669"/>
    <property type="project" value="UniProtKB-ARBA"/>
</dbReference>
<dbReference type="RefSeq" id="WP_142788382.1">
    <property type="nucleotide sequence ID" value="NZ_VHJK01000001.1"/>
</dbReference>
<keyword evidence="2 4" id="KW-0378">Hydrolase</keyword>